<evidence type="ECO:0000256" key="10">
    <source>
        <dbReference type="ARBA" id="ARBA00023033"/>
    </source>
</evidence>
<evidence type="ECO:0000256" key="12">
    <source>
        <dbReference type="SAM" id="Phobius"/>
    </source>
</evidence>
<evidence type="ECO:0000256" key="3">
    <source>
        <dbReference type="ARBA" id="ARBA00010617"/>
    </source>
</evidence>
<evidence type="ECO:0008006" key="15">
    <source>
        <dbReference type="Google" id="ProtNLM"/>
    </source>
</evidence>
<dbReference type="OrthoDB" id="1055148at2759"/>
<evidence type="ECO:0000256" key="9">
    <source>
        <dbReference type="ARBA" id="ARBA00023004"/>
    </source>
</evidence>
<dbReference type="SUPFAM" id="SSF48264">
    <property type="entry name" value="Cytochrome P450"/>
    <property type="match status" value="1"/>
</dbReference>
<dbReference type="GO" id="GO:0016020">
    <property type="term" value="C:membrane"/>
    <property type="evidence" value="ECO:0007669"/>
    <property type="project" value="UniProtKB-SubCell"/>
</dbReference>
<dbReference type="GO" id="GO:0016705">
    <property type="term" value="F:oxidoreductase activity, acting on paired donors, with incorporation or reduction of molecular oxygen"/>
    <property type="evidence" value="ECO:0007669"/>
    <property type="project" value="InterPro"/>
</dbReference>
<keyword evidence="5 12" id="KW-0812">Transmembrane</keyword>
<dbReference type="PANTHER" id="PTHR46300">
    <property type="entry name" value="P450, PUTATIVE (EUROFUNG)-RELATED-RELATED"/>
    <property type="match status" value="1"/>
</dbReference>
<evidence type="ECO:0000256" key="4">
    <source>
        <dbReference type="ARBA" id="ARBA00022617"/>
    </source>
</evidence>
<name>A0A6A4HW51_9AGAR</name>
<evidence type="ECO:0000256" key="7">
    <source>
        <dbReference type="ARBA" id="ARBA00022989"/>
    </source>
</evidence>
<evidence type="ECO:0000256" key="8">
    <source>
        <dbReference type="ARBA" id="ARBA00023002"/>
    </source>
</evidence>
<dbReference type="GO" id="GO:0004497">
    <property type="term" value="F:monooxygenase activity"/>
    <property type="evidence" value="ECO:0007669"/>
    <property type="project" value="UniProtKB-KW"/>
</dbReference>
<sequence length="121" mass="14050">MSYPQEFPQHTSSTMLYMLPIIAAMIIAYAIQQYSVHFMHPSTLLPPGPAGIPIVDNLIDMPKEREWLTYSRCEIVYLKIFGQHMIVLNSVVVVKELLDKRSLKFSDRPCKPSDRMYLLQY</sequence>
<dbReference type="Proteomes" id="UP000799118">
    <property type="component" value="Unassembled WGS sequence"/>
</dbReference>
<reference evidence="13" key="1">
    <citation type="journal article" date="2019" name="Environ. Microbiol.">
        <title>Fungal ecological strategies reflected in gene transcription - a case study of two litter decomposers.</title>
        <authorList>
            <person name="Barbi F."/>
            <person name="Kohler A."/>
            <person name="Barry K."/>
            <person name="Baskaran P."/>
            <person name="Daum C."/>
            <person name="Fauchery L."/>
            <person name="Ihrmark K."/>
            <person name="Kuo A."/>
            <person name="LaButti K."/>
            <person name="Lipzen A."/>
            <person name="Morin E."/>
            <person name="Grigoriev I.V."/>
            <person name="Henrissat B."/>
            <person name="Lindahl B."/>
            <person name="Martin F."/>
        </authorList>
    </citation>
    <scope>NUCLEOTIDE SEQUENCE</scope>
    <source>
        <strain evidence="13">JB14</strain>
    </source>
</reference>
<keyword evidence="6" id="KW-0479">Metal-binding</keyword>
<keyword evidence="7 12" id="KW-1133">Transmembrane helix</keyword>
<proteinExistence type="inferred from homology"/>
<comment type="cofactor">
    <cofactor evidence="1">
        <name>heme</name>
        <dbReference type="ChEBI" id="CHEBI:30413"/>
    </cofactor>
</comment>
<evidence type="ECO:0000256" key="2">
    <source>
        <dbReference type="ARBA" id="ARBA00004167"/>
    </source>
</evidence>
<comment type="subcellular location">
    <subcellularLocation>
        <location evidence="2">Membrane</location>
        <topology evidence="2">Single-pass membrane protein</topology>
    </subcellularLocation>
</comment>
<gene>
    <name evidence="13" type="ORF">BT96DRAFT_566102</name>
</gene>
<dbReference type="PANTHER" id="PTHR46300:SF2">
    <property type="entry name" value="CYTOCHROME P450 MONOOXYGENASE ALNH-RELATED"/>
    <property type="match status" value="1"/>
</dbReference>
<protein>
    <recommendedName>
        <fullName evidence="15">Cytochrome P450</fullName>
    </recommendedName>
</protein>
<keyword evidence="9" id="KW-0408">Iron</keyword>
<accession>A0A6A4HW51</accession>
<keyword evidence="11 12" id="KW-0472">Membrane</keyword>
<feature type="transmembrane region" description="Helical" evidence="12">
    <location>
        <begin position="12"/>
        <end position="31"/>
    </location>
</feature>
<dbReference type="GO" id="GO:0005506">
    <property type="term" value="F:iron ion binding"/>
    <property type="evidence" value="ECO:0007669"/>
    <property type="project" value="InterPro"/>
</dbReference>
<evidence type="ECO:0000256" key="6">
    <source>
        <dbReference type="ARBA" id="ARBA00022723"/>
    </source>
</evidence>
<dbReference type="AlphaFoldDB" id="A0A6A4HW51"/>
<evidence type="ECO:0000256" key="1">
    <source>
        <dbReference type="ARBA" id="ARBA00001971"/>
    </source>
</evidence>
<dbReference type="InterPro" id="IPR050364">
    <property type="entry name" value="Cytochrome_P450_fung"/>
</dbReference>
<keyword evidence="14" id="KW-1185">Reference proteome</keyword>
<organism evidence="13 14">
    <name type="scientific">Gymnopus androsaceus JB14</name>
    <dbReference type="NCBI Taxonomy" id="1447944"/>
    <lineage>
        <taxon>Eukaryota</taxon>
        <taxon>Fungi</taxon>
        <taxon>Dikarya</taxon>
        <taxon>Basidiomycota</taxon>
        <taxon>Agaricomycotina</taxon>
        <taxon>Agaricomycetes</taxon>
        <taxon>Agaricomycetidae</taxon>
        <taxon>Agaricales</taxon>
        <taxon>Marasmiineae</taxon>
        <taxon>Omphalotaceae</taxon>
        <taxon>Gymnopus</taxon>
    </lineage>
</organism>
<dbReference type="InterPro" id="IPR036396">
    <property type="entry name" value="Cyt_P450_sf"/>
</dbReference>
<evidence type="ECO:0000256" key="11">
    <source>
        <dbReference type="ARBA" id="ARBA00023136"/>
    </source>
</evidence>
<evidence type="ECO:0000313" key="14">
    <source>
        <dbReference type="Proteomes" id="UP000799118"/>
    </source>
</evidence>
<evidence type="ECO:0000256" key="5">
    <source>
        <dbReference type="ARBA" id="ARBA00022692"/>
    </source>
</evidence>
<keyword evidence="8" id="KW-0560">Oxidoreductase</keyword>
<dbReference type="GO" id="GO:0020037">
    <property type="term" value="F:heme binding"/>
    <property type="evidence" value="ECO:0007669"/>
    <property type="project" value="InterPro"/>
</dbReference>
<evidence type="ECO:0000313" key="13">
    <source>
        <dbReference type="EMBL" id="KAE9402131.1"/>
    </source>
</evidence>
<dbReference type="EMBL" id="ML769438">
    <property type="protein sequence ID" value="KAE9402131.1"/>
    <property type="molecule type" value="Genomic_DNA"/>
</dbReference>
<comment type="similarity">
    <text evidence="3">Belongs to the cytochrome P450 family.</text>
</comment>
<dbReference type="Gene3D" id="1.10.630.10">
    <property type="entry name" value="Cytochrome P450"/>
    <property type="match status" value="1"/>
</dbReference>
<keyword evidence="10" id="KW-0503">Monooxygenase</keyword>
<keyword evidence="4" id="KW-0349">Heme</keyword>